<evidence type="ECO:0000313" key="2">
    <source>
        <dbReference type="EMBL" id="KAG9344778.1"/>
    </source>
</evidence>
<dbReference type="Proteomes" id="UP000824540">
    <property type="component" value="Unassembled WGS sequence"/>
</dbReference>
<sequence>MKYIRMLFFKLNPHLKQVFSRKTANLPFDQIQTHPIIFVPPEMCIFPWPPRSRADPDESLSGMTVPYLSDSQSV</sequence>
<proteinExistence type="predicted"/>
<dbReference type="EMBL" id="JAFBMS010000019">
    <property type="protein sequence ID" value="KAG9344778.1"/>
    <property type="molecule type" value="Genomic_DNA"/>
</dbReference>
<organism evidence="2 3">
    <name type="scientific">Albula glossodonta</name>
    <name type="common">roundjaw bonefish</name>
    <dbReference type="NCBI Taxonomy" id="121402"/>
    <lineage>
        <taxon>Eukaryota</taxon>
        <taxon>Metazoa</taxon>
        <taxon>Chordata</taxon>
        <taxon>Craniata</taxon>
        <taxon>Vertebrata</taxon>
        <taxon>Euteleostomi</taxon>
        <taxon>Actinopterygii</taxon>
        <taxon>Neopterygii</taxon>
        <taxon>Teleostei</taxon>
        <taxon>Albuliformes</taxon>
        <taxon>Albulidae</taxon>
        <taxon>Albula</taxon>
    </lineage>
</organism>
<evidence type="ECO:0000256" key="1">
    <source>
        <dbReference type="SAM" id="MobiDB-lite"/>
    </source>
</evidence>
<name>A0A8T2P5C7_9TELE</name>
<keyword evidence="3" id="KW-1185">Reference proteome</keyword>
<reference evidence="2" key="1">
    <citation type="thesis" date="2021" institute="BYU ScholarsArchive" country="Provo, UT, USA">
        <title>Applications of and Algorithms for Genome Assembly and Genomic Analyses with an Emphasis on Marine Teleosts.</title>
        <authorList>
            <person name="Pickett B.D."/>
        </authorList>
    </citation>
    <scope>NUCLEOTIDE SEQUENCE</scope>
    <source>
        <strain evidence="2">HI-2016</strain>
    </source>
</reference>
<protein>
    <submittedName>
        <fullName evidence="2">Uncharacterized protein</fullName>
    </submittedName>
</protein>
<comment type="caution">
    <text evidence="2">The sequence shown here is derived from an EMBL/GenBank/DDBJ whole genome shotgun (WGS) entry which is preliminary data.</text>
</comment>
<evidence type="ECO:0000313" key="3">
    <source>
        <dbReference type="Proteomes" id="UP000824540"/>
    </source>
</evidence>
<dbReference type="AlphaFoldDB" id="A0A8T2P5C7"/>
<feature type="region of interest" description="Disordered" evidence="1">
    <location>
        <begin position="55"/>
        <end position="74"/>
    </location>
</feature>
<gene>
    <name evidence="2" type="ORF">JZ751_010465</name>
</gene>
<accession>A0A8T2P5C7</accession>